<evidence type="ECO:0000313" key="2">
    <source>
        <dbReference type="EMBL" id="KAE9079773.1"/>
    </source>
</evidence>
<evidence type="ECO:0000313" key="6">
    <source>
        <dbReference type="Proteomes" id="UP000488956"/>
    </source>
</evidence>
<protein>
    <submittedName>
        <fullName evidence="1">Uncharacterized protein</fullName>
    </submittedName>
</protein>
<evidence type="ECO:0000313" key="4">
    <source>
        <dbReference type="Proteomes" id="UP000460718"/>
    </source>
</evidence>
<dbReference type="EMBL" id="QXFW01002197">
    <property type="protein sequence ID" value="KAE8980988.1"/>
    <property type="molecule type" value="Genomic_DNA"/>
</dbReference>
<proteinExistence type="predicted"/>
<accession>A0A6A3IK76</accession>
<gene>
    <name evidence="3" type="ORF">PF004_g23190</name>
    <name evidence="2" type="ORF">PF010_g22629</name>
    <name evidence="1" type="ORF">PF011_g22212</name>
</gene>
<dbReference type="Proteomes" id="UP000460718">
    <property type="component" value="Unassembled WGS sequence"/>
</dbReference>
<sequence>MPPSPLLLVTAVSPSTFKASGEVSSPSPRPKAPSWTITEGLCTPGPARSSVTVGASPVSPTDVIRHSSADLKASVALVRILRGVG</sequence>
<dbReference type="AlphaFoldDB" id="A0A6A3IK76"/>
<comment type="caution">
    <text evidence="1">The sequence shown here is derived from an EMBL/GenBank/DDBJ whole genome shotgun (WGS) entry which is preliminary data.</text>
</comment>
<evidence type="ECO:0000313" key="1">
    <source>
        <dbReference type="EMBL" id="KAE8980988.1"/>
    </source>
</evidence>
<dbReference type="EMBL" id="QXGC01002443">
    <property type="protein sequence ID" value="KAE9186057.1"/>
    <property type="molecule type" value="Genomic_DNA"/>
</dbReference>
<dbReference type="EMBL" id="QXFX01002182">
    <property type="protein sequence ID" value="KAE9079773.1"/>
    <property type="molecule type" value="Genomic_DNA"/>
</dbReference>
<dbReference type="Proteomes" id="UP000488956">
    <property type="component" value="Unassembled WGS sequence"/>
</dbReference>
<evidence type="ECO:0000313" key="3">
    <source>
        <dbReference type="EMBL" id="KAE9186057.1"/>
    </source>
</evidence>
<name>A0A6A3IK76_9STRA</name>
<reference evidence="4 5" key="1">
    <citation type="submission" date="2018-09" db="EMBL/GenBank/DDBJ databases">
        <title>Genomic investigation of the strawberry pathogen Phytophthora fragariae indicates pathogenicity is determined by transcriptional variation in three key races.</title>
        <authorList>
            <person name="Adams T.M."/>
            <person name="Armitage A.D."/>
            <person name="Sobczyk M.K."/>
            <person name="Bates H.J."/>
            <person name="Dunwell J.M."/>
            <person name="Nellist C.F."/>
            <person name="Harrison R.J."/>
        </authorList>
    </citation>
    <scope>NUCLEOTIDE SEQUENCE [LARGE SCALE GENOMIC DNA]</scope>
    <source>
        <strain evidence="3 5">BC-23</strain>
        <strain evidence="2 6">ONT-3</strain>
        <strain evidence="1 4">SCRP245</strain>
    </source>
</reference>
<organism evidence="1 4">
    <name type="scientific">Phytophthora fragariae</name>
    <dbReference type="NCBI Taxonomy" id="53985"/>
    <lineage>
        <taxon>Eukaryota</taxon>
        <taxon>Sar</taxon>
        <taxon>Stramenopiles</taxon>
        <taxon>Oomycota</taxon>
        <taxon>Peronosporomycetes</taxon>
        <taxon>Peronosporales</taxon>
        <taxon>Peronosporaceae</taxon>
        <taxon>Phytophthora</taxon>
    </lineage>
</organism>
<dbReference type="Proteomes" id="UP000476176">
    <property type="component" value="Unassembled WGS sequence"/>
</dbReference>
<evidence type="ECO:0000313" key="5">
    <source>
        <dbReference type="Proteomes" id="UP000476176"/>
    </source>
</evidence>